<feature type="region of interest" description="Disordered" evidence="1">
    <location>
        <begin position="106"/>
        <end position="129"/>
    </location>
</feature>
<dbReference type="EnsemblMetazoa" id="ADIR010245-RA">
    <property type="protein sequence ID" value="ADIR010245-PA"/>
    <property type="gene ID" value="ADIR010245"/>
</dbReference>
<proteinExistence type="predicted"/>
<accession>A0A182NRF5</accession>
<feature type="compositionally biased region" description="Polar residues" evidence="1">
    <location>
        <begin position="790"/>
        <end position="804"/>
    </location>
</feature>
<feature type="compositionally biased region" description="Low complexity" evidence="1">
    <location>
        <begin position="527"/>
        <end position="539"/>
    </location>
</feature>
<feature type="compositionally biased region" description="Polar residues" evidence="1">
    <location>
        <begin position="216"/>
        <end position="246"/>
    </location>
</feature>
<feature type="region of interest" description="Disordered" evidence="1">
    <location>
        <begin position="201"/>
        <end position="246"/>
    </location>
</feature>
<protein>
    <submittedName>
        <fullName evidence="2">Uncharacterized protein</fullName>
    </submittedName>
</protein>
<reference evidence="3" key="1">
    <citation type="submission" date="2013-03" db="EMBL/GenBank/DDBJ databases">
        <title>The Genome Sequence of Anopheles dirus WRAIR2.</title>
        <authorList>
            <consortium name="The Broad Institute Genomics Platform"/>
            <person name="Neafsey D.E."/>
            <person name="Walton C."/>
            <person name="Walker B."/>
            <person name="Young S.K."/>
            <person name="Zeng Q."/>
            <person name="Gargeya S."/>
            <person name="Fitzgerald M."/>
            <person name="Haas B."/>
            <person name="Abouelleil A."/>
            <person name="Allen A.W."/>
            <person name="Alvarado L."/>
            <person name="Arachchi H.M."/>
            <person name="Berlin A.M."/>
            <person name="Chapman S.B."/>
            <person name="Gainer-Dewar J."/>
            <person name="Goldberg J."/>
            <person name="Griggs A."/>
            <person name="Gujja S."/>
            <person name="Hansen M."/>
            <person name="Howarth C."/>
            <person name="Imamovic A."/>
            <person name="Ireland A."/>
            <person name="Larimer J."/>
            <person name="McCowan C."/>
            <person name="Murphy C."/>
            <person name="Pearson M."/>
            <person name="Poon T.W."/>
            <person name="Priest M."/>
            <person name="Roberts A."/>
            <person name="Saif S."/>
            <person name="Shea T."/>
            <person name="Sisk P."/>
            <person name="Sykes S."/>
            <person name="Wortman J."/>
            <person name="Nusbaum C."/>
            <person name="Birren B."/>
        </authorList>
    </citation>
    <scope>NUCLEOTIDE SEQUENCE [LARGE SCALE GENOMIC DNA]</scope>
    <source>
        <strain evidence="3">WRAIR2</strain>
    </source>
</reference>
<feature type="compositionally biased region" description="Polar residues" evidence="1">
    <location>
        <begin position="729"/>
        <end position="744"/>
    </location>
</feature>
<keyword evidence="3" id="KW-1185">Reference proteome</keyword>
<name>A0A182NRF5_9DIPT</name>
<dbReference type="AlphaFoldDB" id="A0A182NRF5"/>
<evidence type="ECO:0000256" key="1">
    <source>
        <dbReference type="SAM" id="MobiDB-lite"/>
    </source>
</evidence>
<feature type="region of interest" description="Disordered" evidence="1">
    <location>
        <begin position="780"/>
        <end position="807"/>
    </location>
</feature>
<feature type="region of interest" description="Disordered" evidence="1">
    <location>
        <begin position="724"/>
        <end position="744"/>
    </location>
</feature>
<organism evidence="2 3">
    <name type="scientific">Anopheles dirus</name>
    <dbReference type="NCBI Taxonomy" id="7168"/>
    <lineage>
        <taxon>Eukaryota</taxon>
        <taxon>Metazoa</taxon>
        <taxon>Ecdysozoa</taxon>
        <taxon>Arthropoda</taxon>
        <taxon>Hexapoda</taxon>
        <taxon>Insecta</taxon>
        <taxon>Pterygota</taxon>
        <taxon>Neoptera</taxon>
        <taxon>Endopterygota</taxon>
        <taxon>Diptera</taxon>
        <taxon>Nematocera</taxon>
        <taxon>Culicoidea</taxon>
        <taxon>Culicidae</taxon>
        <taxon>Anophelinae</taxon>
        <taxon>Anopheles</taxon>
    </lineage>
</organism>
<evidence type="ECO:0000313" key="3">
    <source>
        <dbReference type="Proteomes" id="UP000075884"/>
    </source>
</evidence>
<evidence type="ECO:0000313" key="2">
    <source>
        <dbReference type="EnsemblMetazoa" id="ADIR010245-PA"/>
    </source>
</evidence>
<dbReference type="Proteomes" id="UP000075884">
    <property type="component" value="Unassembled WGS sequence"/>
</dbReference>
<dbReference type="VEuPathDB" id="VectorBase:ADIR010245"/>
<feature type="region of interest" description="Disordered" evidence="1">
    <location>
        <begin position="394"/>
        <end position="417"/>
    </location>
</feature>
<sequence length="818" mass="90136">MQPEECFTPVVVDENTMVCSTFSRELQLGFQKLYEEIDFLSEQATRSAQLLITGEGNDSTHLMKADVDDLLVYAKKFIRETRKTIISFDEHGVQVEPQKKCNKKVSTPRAWVNSETGEEREEIREPPTEPRSAIKITQIVPVGIPGKIPQQPQVNNEVAVATMPEVRNVGTNVNFIAQRTIAKKTNVRGYVVPLSYIDPRQLQHPKGQANHGVSEKNVNASGGLPQQSDNNGSEGLTSNNIENNAGDSMIVNDADVHVKKPDNSDKFETEISDALTPYDKPDGAVDPSLEAHGFTSHVLPSVSIQGRWDANLKVQQTGTITILDEKDIDNASNDNVMYVELKQGHQKKMNTNISEQSQPIVDAKKEDVKAKTIALDCSGVGSLDSSKWCIEKLPSKRPSQVDSDETEPEDTHLRESDTCEQTLVRIPSSVCKAASKLRRNGSKPNKYLDPFVDVNLLKTAPKKSTEMMLEIFDDESSSSSSEASLEETDIRVLLNLSDDVTNNAPIACRKEPDMKVPKSVRIPALRSPSKSLSRVNSSSESEDGINSNGQTSRRFLENLRIWGTAVEAQSQNMKMGNELTENLNLIRNNLKKITLESTKLAKMAQNAKESTTKEEVYEIHSAQDGTTGLSYDTTPQLSARPKSCECFGCQSTFEQPVRRPATSPPHEHKKFQRTVLESNPRYARTIRKICNLGSTARPASVGADRDERIKQAAAKFLQSLHGNAKHRSNCSSTSSSGIFQSPSKSISNVSNVLDGVECPSLITSRNEFISDSELNVDSENENYVCGAESSDGTDMSSYTSNVPTYSDVGEVLSPGEFK</sequence>
<feature type="region of interest" description="Disordered" evidence="1">
    <location>
        <begin position="506"/>
        <end position="550"/>
    </location>
</feature>
<reference evidence="2" key="2">
    <citation type="submission" date="2020-05" db="UniProtKB">
        <authorList>
            <consortium name="EnsemblMetazoa"/>
        </authorList>
    </citation>
    <scope>IDENTIFICATION</scope>
    <source>
        <strain evidence="2">WRAIR2</strain>
    </source>
</reference>